<dbReference type="Gene3D" id="2.40.50.1020">
    <property type="entry name" value="LytTr DNA-binding domain"/>
    <property type="match status" value="1"/>
</dbReference>
<feature type="domain" description="HTH LytTR-type" evidence="1">
    <location>
        <begin position="40"/>
        <end position="149"/>
    </location>
</feature>
<dbReference type="PANTHER" id="PTHR37299">
    <property type="entry name" value="TRANSCRIPTIONAL REGULATOR-RELATED"/>
    <property type="match status" value="1"/>
</dbReference>
<dbReference type="Pfam" id="PF04397">
    <property type="entry name" value="LytTR"/>
    <property type="match status" value="1"/>
</dbReference>
<dbReference type="AlphaFoldDB" id="A0A831LF95"/>
<dbReference type="GO" id="GO:0000156">
    <property type="term" value="F:phosphorelay response regulator activity"/>
    <property type="evidence" value="ECO:0007669"/>
    <property type="project" value="InterPro"/>
</dbReference>
<dbReference type="InterPro" id="IPR046947">
    <property type="entry name" value="LytR-like"/>
</dbReference>
<dbReference type="SMART" id="SM00850">
    <property type="entry name" value="LytTR"/>
    <property type="match status" value="1"/>
</dbReference>
<name>A0A831LF95_9BACT</name>
<evidence type="ECO:0000259" key="1">
    <source>
        <dbReference type="PROSITE" id="PS50930"/>
    </source>
</evidence>
<reference evidence="2" key="1">
    <citation type="journal article" date="2020" name="mSystems">
        <title>Genome- and Community-Level Interaction Insights into Carbon Utilization and Element Cycling Functions of Hydrothermarchaeota in Hydrothermal Sediment.</title>
        <authorList>
            <person name="Zhou Z."/>
            <person name="Liu Y."/>
            <person name="Xu W."/>
            <person name="Pan J."/>
            <person name="Luo Z.H."/>
            <person name="Li M."/>
        </authorList>
    </citation>
    <scope>NUCLEOTIDE SEQUENCE [LARGE SCALE GENOMIC DNA]</scope>
    <source>
        <strain evidence="2">SpSt-1217</strain>
    </source>
</reference>
<dbReference type="InterPro" id="IPR007492">
    <property type="entry name" value="LytTR_DNA-bd_dom"/>
</dbReference>
<dbReference type="EMBL" id="DSDK01000029">
    <property type="protein sequence ID" value="HDR50097.1"/>
    <property type="molecule type" value="Genomic_DNA"/>
</dbReference>
<evidence type="ECO:0000313" key="2">
    <source>
        <dbReference type="EMBL" id="HDR50097.1"/>
    </source>
</evidence>
<sequence length="151" mass="17691">VLVIVYEYKFLKNKLQSFMAQNKNFDIKEPDADALNGIEFESENQSEQFFLFPEQIILIKSAGNYIEIIYKQNEKVSRRMIRNTLAYAEKLLAHHPFLIRCHRSSVVNINCIQKVNKTSEGLKLDLLDYSRAVNVSRQYVLKVREALEHPQ</sequence>
<proteinExistence type="predicted"/>
<comment type="caution">
    <text evidence="2">The sequence shown here is derived from an EMBL/GenBank/DDBJ whole genome shotgun (WGS) entry which is preliminary data.</text>
</comment>
<organism evidence="2">
    <name type="scientific">Mariniphaga anaerophila</name>
    <dbReference type="NCBI Taxonomy" id="1484053"/>
    <lineage>
        <taxon>Bacteria</taxon>
        <taxon>Pseudomonadati</taxon>
        <taxon>Bacteroidota</taxon>
        <taxon>Bacteroidia</taxon>
        <taxon>Marinilabiliales</taxon>
        <taxon>Prolixibacteraceae</taxon>
        <taxon>Mariniphaga</taxon>
    </lineage>
</organism>
<dbReference type="PROSITE" id="PS50930">
    <property type="entry name" value="HTH_LYTTR"/>
    <property type="match status" value="1"/>
</dbReference>
<dbReference type="GO" id="GO:0003677">
    <property type="term" value="F:DNA binding"/>
    <property type="evidence" value="ECO:0007669"/>
    <property type="project" value="InterPro"/>
</dbReference>
<dbReference type="Proteomes" id="UP000886047">
    <property type="component" value="Unassembled WGS sequence"/>
</dbReference>
<protein>
    <submittedName>
        <fullName evidence="2">LytTR family transcriptional regulator</fullName>
    </submittedName>
</protein>
<gene>
    <name evidence="2" type="ORF">ENN90_00550</name>
</gene>
<dbReference type="PANTHER" id="PTHR37299:SF1">
    <property type="entry name" value="STAGE 0 SPORULATION PROTEIN A HOMOLOG"/>
    <property type="match status" value="1"/>
</dbReference>
<feature type="non-terminal residue" evidence="2">
    <location>
        <position position="1"/>
    </location>
</feature>
<accession>A0A831LF95</accession>